<proteinExistence type="predicted"/>
<organism evidence="2 3">
    <name type="scientific">Paenibacillus psychroresistens</name>
    <dbReference type="NCBI Taxonomy" id="1778678"/>
    <lineage>
        <taxon>Bacteria</taxon>
        <taxon>Bacillati</taxon>
        <taxon>Bacillota</taxon>
        <taxon>Bacilli</taxon>
        <taxon>Bacillales</taxon>
        <taxon>Paenibacillaceae</taxon>
        <taxon>Paenibacillus</taxon>
    </lineage>
</organism>
<gene>
    <name evidence="2" type="ORF">EHS13_32845</name>
</gene>
<dbReference type="SUPFAM" id="SSF51261">
    <property type="entry name" value="Duplicated hybrid motif"/>
    <property type="match status" value="1"/>
</dbReference>
<sequence>MVALLVLPSTFAAGKEEKIKQTLNSAPISAVSDQTVGEQKEKVLPSPKVSEKIVFKMPTSGKVTTPFGYQTHQKILHDGIDIVNKEGTDVYAAAAGKVIKAEYDPDNGFTIVIEHNENWRTEYRHFANAKMPVIKGEMVKSGDLIGHMGSTGQATGPHLHFSILMDGEYIDPVSMLK</sequence>
<dbReference type="InterPro" id="IPR050570">
    <property type="entry name" value="Cell_wall_metabolism_enzyme"/>
</dbReference>
<evidence type="ECO:0000259" key="1">
    <source>
        <dbReference type="Pfam" id="PF01551"/>
    </source>
</evidence>
<dbReference type="KEGG" id="ppsc:EHS13_32845"/>
<protein>
    <submittedName>
        <fullName evidence="2">M23 family metallopeptidase</fullName>
    </submittedName>
</protein>
<dbReference type="InterPro" id="IPR011055">
    <property type="entry name" value="Dup_hybrid_motif"/>
</dbReference>
<evidence type="ECO:0000313" key="3">
    <source>
        <dbReference type="Proteomes" id="UP000426246"/>
    </source>
</evidence>
<evidence type="ECO:0000313" key="2">
    <source>
        <dbReference type="EMBL" id="QGQ99313.1"/>
    </source>
</evidence>
<dbReference type="Gene3D" id="2.70.70.10">
    <property type="entry name" value="Glucose Permease (Domain IIA)"/>
    <property type="match status" value="1"/>
</dbReference>
<dbReference type="InterPro" id="IPR016047">
    <property type="entry name" value="M23ase_b-sheet_dom"/>
</dbReference>
<dbReference type="OrthoDB" id="9762883at2"/>
<dbReference type="PANTHER" id="PTHR21666:SF270">
    <property type="entry name" value="MUREIN HYDROLASE ACTIVATOR ENVC"/>
    <property type="match status" value="1"/>
</dbReference>
<dbReference type="RefSeq" id="WP_155704446.1">
    <property type="nucleotide sequence ID" value="NZ_CP034235.1"/>
</dbReference>
<dbReference type="GO" id="GO:0004222">
    <property type="term" value="F:metalloendopeptidase activity"/>
    <property type="evidence" value="ECO:0007669"/>
    <property type="project" value="TreeGrafter"/>
</dbReference>
<dbReference type="EMBL" id="CP034235">
    <property type="protein sequence ID" value="QGQ99313.1"/>
    <property type="molecule type" value="Genomic_DNA"/>
</dbReference>
<dbReference type="Proteomes" id="UP000426246">
    <property type="component" value="Chromosome"/>
</dbReference>
<reference evidence="3" key="1">
    <citation type="submission" date="2018-11" db="EMBL/GenBank/DDBJ databases">
        <title>Complete genome sequence of Paenibacillus sp. ML311-T8.</title>
        <authorList>
            <person name="Nam Y.-D."/>
            <person name="Kang J."/>
            <person name="Chung W.-H."/>
            <person name="Park Y.S."/>
        </authorList>
    </citation>
    <scope>NUCLEOTIDE SEQUENCE [LARGE SCALE GENOMIC DNA]</scope>
    <source>
        <strain evidence="3">ML311-T8</strain>
    </source>
</reference>
<feature type="domain" description="M23ase beta-sheet core" evidence="1">
    <location>
        <begin position="77"/>
        <end position="172"/>
    </location>
</feature>
<dbReference type="Pfam" id="PF01551">
    <property type="entry name" value="Peptidase_M23"/>
    <property type="match status" value="1"/>
</dbReference>
<dbReference type="PANTHER" id="PTHR21666">
    <property type="entry name" value="PEPTIDASE-RELATED"/>
    <property type="match status" value="1"/>
</dbReference>
<dbReference type="AlphaFoldDB" id="A0A6B8RV56"/>
<dbReference type="CDD" id="cd12797">
    <property type="entry name" value="M23_peptidase"/>
    <property type="match status" value="1"/>
</dbReference>
<accession>A0A6B8RV56</accession>
<keyword evidence="3" id="KW-1185">Reference proteome</keyword>
<name>A0A6B8RV56_9BACL</name>